<dbReference type="InterPro" id="IPR001525">
    <property type="entry name" value="C5_MeTfrase"/>
</dbReference>
<keyword evidence="1" id="KW-0489">Methyltransferase</keyword>
<feature type="compositionally biased region" description="Basic and acidic residues" evidence="13">
    <location>
        <begin position="3284"/>
        <end position="3294"/>
    </location>
</feature>
<dbReference type="GO" id="GO:0008168">
    <property type="term" value="F:methyltransferase activity"/>
    <property type="evidence" value="ECO:0007669"/>
    <property type="project" value="UniProtKB-KW"/>
</dbReference>
<feature type="compositionally biased region" description="Basic residues" evidence="13">
    <location>
        <begin position="3324"/>
        <end position="3347"/>
    </location>
</feature>
<feature type="region of interest" description="Disordered" evidence="13">
    <location>
        <begin position="1617"/>
        <end position="1645"/>
    </location>
</feature>
<name>A0A9P1CT84_9DINO</name>
<evidence type="ECO:0000256" key="7">
    <source>
        <dbReference type="ARBA" id="ARBA00022842"/>
    </source>
</evidence>
<proteinExistence type="predicted"/>
<dbReference type="InterPro" id="IPR039537">
    <property type="entry name" value="Retrotran_Ty1/copia-like"/>
</dbReference>
<feature type="region of interest" description="Disordered" evidence="13">
    <location>
        <begin position="1333"/>
        <end position="1375"/>
    </location>
</feature>
<gene>
    <name evidence="14" type="ORF">C1SCF055_LOCUS23705</name>
</gene>
<feature type="compositionally biased region" description="Polar residues" evidence="13">
    <location>
        <begin position="1134"/>
        <end position="1144"/>
    </location>
</feature>
<dbReference type="Gene3D" id="3.40.50.150">
    <property type="entry name" value="Vaccinia Virus protein VP39"/>
    <property type="match status" value="1"/>
</dbReference>
<feature type="compositionally biased region" description="Basic and acidic residues" evidence="13">
    <location>
        <begin position="1145"/>
        <end position="1157"/>
    </location>
</feature>
<evidence type="ECO:0000256" key="2">
    <source>
        <dbReference type="ARBA" id="ARBA00022679"/>
    </source>
</evidence>
<dbReference type="PANTHER" id="PTHR42648:SF11">
    <property type="entry name" value="TRANSPOSON TY4-P GAG-POL POLYPROTEIN"/>
    <property type="match status" value="1"/>
</dbReference>
<dbReference type="EMBL" id="CAMXCT030002319">
    <property type="protein sequence ID" value="CAL4784626.1"/>
    <property type="molecule type" value="Genomic_DNA"/>
</dbReference>
<dbReference type="GO" id="GO:0016787">
    <property type="term" value="F:hydrolase activity"/>
    <property type="evidence" value="ECO:0007669"/>
    <property type="project" value="UniProtKB-KW"/>
</dbReference>
<dbReference type="GO" id="GO:0003887">
    <property type="term" value="F:DNA-directed DNA polymerase activity"/>
    <property type="evidence" value="ECO:0007669"/>
    <property type="project" value="UniProtKB-KW"/>
</dbReference>
<dbReference type="SUPFAM" id="SSF53335">
    <property type="entry name" value="S-adenosyl-L-methionine-dependent methyltransferases"/>
    <property type="match status" value="1"/>
</dbReference>
<reference evidence="14" key="1">
    <citation type="submission" date="2022-10" db="EMBL/GenBank/DDBJ databases">
        <authorList>
            <person name="Chen Y."/>
            <person name="Dougan E. K."/>
            <person name="Chan C."/>
            <person name="Rhodes N."/>
            <person name="Thang M."/>
        </authorList>
    </citation>
    <scope>NUCLEOTIDE SEQUENCE</scope>
</reference>
<evidence type="ECO:0000313" key="16">
    <source>
        <dbReference type="Proteomes" id="UP001152797"/>
    </source>
</evidence>
<feature type="region of interest" description="Disordered" evidence="13">
    <location>
        <begin position="3404"/>
        <end position="3453"/>
    </location>
</feature>
<organism evidence="14">
    <name type="scientific">Cladocopium goreaui</name>
    <dbReference type="NCBI Taxonomy" id="2562237"/>
    <lineage>
        <taxon>Eukaryota</taxon>
        <taxon>Sar</taxon>
        <taxon>Alveolata</taxon>
        <taxon>Dinophyceae</taxon>
        <taxon>Suessiales</taxon>
        <taxon>Symbiodiniaceae</taxon>
        <taxon>Cladocopium</taxon>
    </lineage>
</organism>
<feature type="region of interest" description="Disordered" evidence="13">
    <location>
        <begin position="3239"/>
        <end position="3353"/>
    </location>
</feature>
<dbReference type="Pfam" id="PF00145">
    <property type="entry name" value="DNA_methylase"/>
    <property type="match status" value="1"/>
</dbReference>
<feature type="compositionally biased region" description="Basic and acidic residues" evidence="13">
    <location>
        <begin position="1357"/>
        <end position="1369"/>
    </location>
</feature>
<keyword evidence="9" id="KW-0695">RNA-directed DNA polymerase</keyword>
<feature type="region of interest" description="Disordered" evidence="13">
    <location>
        <begin position="2572"/>
        <end position="2603"/>
    </location>
</feature>
<feature type="compositionally biased region" description="Low complexity" evidence="13">
    <location>
        <begin position="1830"/>
        <end position="1840"/>
    </location>
</feature>
<dbReference type="GO" id="GO:0032259">
    <property type="term" value="P:methylation"/>
    <property type="evidence" value="ECO:0007669"/>
    <property type="project" value="UniProtKB-KW"/>
</dbReference>
<keyword evidence="16" id="KW-1185">Reference proteome</keyword>
<dbReference type="GO" id="GO:0046872">
    <property type="term" value="F:metal ion binding"/>
    <property type="evidence" value="ECO:0007669"/>
    <property type="project" value="UniProtKB-KW"/>
</dbReference>
<keyword evidence="2" id="KW-0808">Transferase</keyword>
<dbReference type="GO" id="GO:0015074">
    <property type="term" value="P:DNA integration"/>
    <property type="evidence" value="ECO:0007669"/>
    <property type="project" value="UniProtKB-KW"/>
</dbReference>
<evidence type="ECO:0000256" key="9">
    <source>
        <dbReference type="ARBA" id="ARBA00022918"/>
    </source>
</evidence>
<keyword evidence="8" id="KW-0229">DNA integration</keyword>
<dbReference type="EMBL" id="CAMXCT020002319">
    <property type="protein sequence ID" value="CAL1150689.1"/>
    <property type="molecule type" value="Genomic_DNA"/>
</dbReference>
<accession>A0A9P1CT84</accession>
<dbReference type="Proteomes" id="UP001152797">
    <property type="component" value="Unassembled WGS sequence"/>
</dbReference>
<evidence type="ECO:0000256" key="11">
    <source>
        <dbReference type="ARBA" id="ARBA00023172"/>
    </source>
</evidence>
<dbReference type="InterPro" id="IPR029063">
    <property type="entry name" value="SAM-dependent_MTases_sf"/>
</dbReference>
<dbReference type="PANTHER" id="PTHR42648">
    <property type="entry name" value="TRANSPOSASE, PUTATIVE-RELATED"/>
    <property type="match status" value="1"/>
</dbReference>
<feature type="region of interest" description="Disordered" evidence="13">
    <location>
        <begin position="1771"/>
        <end position="1844"/>
    </location>
</feature>
<dbReference type="OrthoDB" id="442562at2759"/>
<feature type="region of interest" description="Disordered" evidence="13">
    <location>
        <begin position="1134"/>
        <end position="1163"/>
    </location>
</feature>
<keyword evidence="6" id="KW-0378">Hydrolase</keyword>
<evidence type="ECO:0000256" key="6">
    <source>
        <dbReference type="ARBA" id="ARBA00022801"/>
    </source>
</evidence>
<feature type="compositionally biased region" description="Basic and acidic residues" evidence="13">
    <location>
        <begin position="2233"/>
        <end position="2247"/>
    </location>
</feature>
<evidence type="ECO:0000256" key="5">
    <source>
        <dbReference type="ARBA" id="ARBA00022759"/>
    </source>
</evidence>
<dbReference type="SUPFAM" id="SSF53098">
    <property type="entry name" value="Ribonuclease H-like"/>
    <property type="match status" value="1"/>
</dbReference>
<dbReference type="InterPro" id="IPR036397">
    <property type="entry name" value="RNaseH_sf"/>
</dbReference>
<feature type="compositionally biased region" description="Acidic residues" evidence="13">
    <location>
        <begin position="3689"/>
        <end position="3701"/>
    </location>
</feature>
<dbReference type="EMBL" id="CAMXCT010002319">
    <property type="protein sequence ID" value="CAI3997314.1"/>
    <property type="molecule type" value="Genomic_DNA"/>
</dbReference>
<feature type="region of interest" description="Disordered" evidence="13">
    <location>
        <begin position="1053"/>
        <end position="1072"/>
    </location>
</feature>
<keyword evidence="7" id="KW-0460">Magnesium</keyword>
<comment type="caution">
    <text evidence="14">The sequence shown here is derived from an EMBL/GenBank/DDBJ whole genome shotgun (WGS) entry which is preliminary data.</text>
</comment>
<reference evidence="15 16" key="2">
    <citation type="submission" date="2024-05" db="EMBL/GenBank/DDBJ databases">
        <authorList>
            <person name="Chen Y."/>
            <person name="Shah S."/>
            <person name="Dougan E. K."/>
            <person name="Thang M."/>
            <person name="Chan C."/>
        </authorList>
    </citation>
    <scope>NUCLEOTIDE SEQUENCE [LARGE SCALE GENOMIC DNA]</scope>
</reference>
<keyword evidence="4" id="KW-0479">Metal-binding</keyword>
<feature type="compositionally biased region" description="Polar residues" evidence="13">
    <location>
        <begin position="1782"/>
        <end position="1791"/>
    </location>
</feature>
<evidence type="ECO:0000256" key="13">
    <source>
        <dbReference type="SAM" id="MobiDB-lite"/>
    </source>
</evidence>
<evidence type="ECO:0000256" key="12">
    <source>
        <dbReference type="SAM" id="Coils"/>
    </source>
</evidence>
<sequence>MSYLDEDFDPCRSDPRRNMPDVLDSNIDISQLNTINFNSVDQRTANVAVVQQGIDPSLGPRPSRGETVEYEGFLPKGSTVVAIIDVKVVNAGSTPQVKAEASSQVIPRPYMHRQQLLRVIELCSGMGCMGFGLEHAGFCTVLKCDINCSMLQMSQRIHPAPTCQGDVTNLSLLAPMCAEGIDAGSIAAGVACQPYSRLGDQKAEQDSRSQTLPGTLRLGFLGRFGLIILECVGEALTCPWVQKVLQQFCQMTGFTISQGLLHLHHVWPARRTRWWCVLSHHEVGQIPWNPFPQCSPLPLIAHLLDRFKTCNDEDTRQLALDLYELGRFGHFGFDTNMLMWNGQMQTSLHSCGCQLMGCPCGCRTYAFSDSRLEKGGLHGILIPMQGVSTCGMKTYPNFRHIHPDELALFNGMLPGLPFGNQCRMSLCALGQLASPIQAVWVGALVAQHLHGRMDIGTGISPNIALFTWMQRLLTARDQVFGKQSNINAAMFTQMITAHDFAMPHPLSLRSIDDHPAADINKTDAGASQAIESQLPALTPSEPLCTVASADASEHPPCLPDPVHSASVTVSMPSVCTVEPAMPHQTIPIDETSFASVMPDPSVTLPRHEPDAAAACPVIRSESGVPCPVPPVPSAAGKTDASDETPTPGLSLSVVTATVDAAASPHVATAQVTDVTGPCLVDVHAMSSQVATGHVAVVPNCPEGTRKSNTQNIRESACTSARSIDDHPAADMNKTDAGAPQAIESQLPALTPAEPLCTAASADASEHPPRLPDPVHSASVTVSMPSVCTVEPAMPHQTIPIDETSFASVMPDPSVTLPRHEPDAAATCPVIRSESGVPCPVPPVPSAAGNTDASDETPTPYLSLSVVTATVDAAASPHVAAAHVTDVTSPCLVDVHAMSSQVATGHVAVVPNCPEGTRKSNTQTIRESACTSARSIDDHPAADMNKTDAGAPQAIESQLPALTPAEPLCTIASADASEHPPCLPDPVHSASVTVSMPSVCAVEPAMPHQTIPIDETSFASVMPDPSVTLPRHEPDAAATCPVIRSESGVPCPVPPVPSAAGTDASDETPTPGLSPSVVTATVDAAASPHVATAHVTDVTSPCLVDVHAMSSQVATGHVAIVPNCQEGTRMSNTQTIRESACTSARSIDDHPAADKNKTDAGASQAIESQLPALTPAEPLCTVASADASEHPPRLPDPVHSASVTVSMPSVCTVEPAMPHQTIPIDETSFASAISDPPAMLPRHEPDAAAACPVIRSESGVPCPVPPVPSAAGKTDASDETPTPCLSLSVVTATVDAAASPHVAAAHVTDVTSPCLVDVHAMSSQVATGHVAVVPNCPEGTRKSNTQNIRESACTSARSIDDHPAADKNKTDAGASQAIESQLPALTPAEPLCTVASADASEHPPRLPDPVHSASVTVSMPSVCTVEPAMPHQTIPIDETSFASAISDPPAMLPRHEPDAAAPCPVIRSESGVPCPVPPVPSAAGKTDASDETPTPCLSLSVVTATVDAAASPHVAAAHVTDVTSPCLVDVHAMSSQVVTGHVAVVPNCQEGTRMSNTQTIRESACTSATSVVPCHPCRSSTPMHDAKLKSVDTHGAPTVHMPDELRADVARTALASVHAPDSIEPGVHPPCPKVERTDATENPQDRPPVTELLHCHDTTTSTTQATASLATFATAQTLTWPQKLQALDHLAFLPYVGTEGGDFPGHTPHQDECTPSIQHGCKVPQVPKDPRNMTPGTSAHVDSLSVNPVPANTDQALDFDVCADTTAADEPTCPSAFPWPQRDSVQSPQTIAPTPVAESGKRPHESFQQANSAGGVCGFETPRPAKKAKAESSTPASSPAPVRSFEPALACPTNGAWSPAASSDKDSASGTNINIMVLRDGAQLPCVVSVSEGTEVGQLLRAEKFDLEGTPDLHASSWLNTPIPLMLPLEDKQAIFVRKQLQLWNQCPFTDSAAVCRPDLSLPSPRIEALYRQQAWVARDEMEYYLSATSFDHMATAFPPACYHNEIAVKDEAHHWLSLILDSIAEGQKWCSAAIVNGHWIPLVLHKQAATITMYTTPEGTCFLETVETLVQDNSMTFSAKQSVLPQSFPADCGFQSFAWIIAILSGLEVQALSCRQAAKWRQLFANELLRHETAWHIAHHLDLGGARPDNGEVHQLTELLTTHGVWPERSQERAAQIVAKISPAILANILASPRPWQDLKAAANNMKPQLRLIMADELNAQIANRTSQRKYGRKSDRQTARKPDATKEVPSVQASELQVPHGVFRQQDGTVLSSLHVKKLVPKPVASFCLTKKTVKPHCVFPNRSPKVVRCVVFRDQAMPLWDSMLLQPVKHIFQAEPLLTPTPGEDSVVIDVWDRQWVTKKYEKVRPTNADMFLCSIRMQASQAETLLTKSGQNGVYWEPRSHCGSYPNDSYHVTWLQKMTLQDAKYAQQTSPQTTTLVRHGDRYGLRSDTMVAQEIHSKHRPDTPLLLGQNKLLFTVGPLPYSTTKTALMKILKAWDWDARPLQPKGRAPDGSGITWIVQAVEPPTHLVYALQHGDVLVAHVQDAKPQAKPEPFAIIASKKTIDHLQSADPWLHDDPWRKGPAPNSGQPAKQQPSSHVSPTAMQLDKLEASLESKIIRKLTKQDGDVAMETNAMDSRISQLEHQFQQLQAMQSGTDAKVSQLQQHVEQQSKCLGNMNPTGLMGKARDLSALPKGVWSTHGLLNNLPQADMDAWYANIWKNVERYADKEVLSAFEQEWQKRWQRHEETKAEKWQPIIDFAKHALPKRQTTFPAITSQLWQKTVAKKRKNAAVGPDGVSRRDMLEMPSAAVDDMVALIHAIEEGGVIDIVKCFNMLPQQPLLEIASHLGIPSEVMQPWHAALRQLQRRFQVQGCVGRSLTSSCGFAEGDALNSVRALEEFCSLLDLETVHQMFVQIALRARNCTLADEPLPPKGISMDTPTATVDAGLLALAKCSESDLPAKLQTAETPHVLQWIRNLLANDHAVIWVTFHQLLLSYPGGTGRLGPYTTGRLWTERPLDSMYEYKQQVQWFVRFLMSLAKAVGAALEVDQRRPSSHVLTFWCGCLQVPMAATELAAIDDFYKEHATNLPARQIGRDLGKVMERQRMELVSEARDQLASVEQQAAEEISRRNLLLNEQAAQAMSEQKSAQLQVTAQDHRIRELSAELTHVFNNAGVLTSSAEKSNADLQAARSELAEYRTQIDAMNQHALNMQKLAESQKKDFEAEIEKLRKEQRELIRNLKSQPLEGTPGLMIHYGPGKPIPQSSKPKGPTIEELASGSKKPQHSSDADDEHFQAEPSKPPGLPGGGPPGDDDGDDDYDDKRGRKDKKDKKKDRKTSRGRSRRRRRRPDMMWKQAYFHNAIKNFKPLSHDLAVYDRTPEGEPNRSYDFLMKAARDYLERRRLEKMRQATKKSVSGKRDATPAPTRPPSAGKPTGWQIGSQSLKDKGGKPSSSGSAAVCLMRALMMVAVVNPSTSTHRVPEGIASPHCFNQHFAMPVTPNRTVSFGGNDEIFEVPMEQNCNLHPCQAKQRTFNPVRITKDDRTRKDTIEARESDAILAAQMLQSAVFRELHGKLCKCSFECDSDIGCRHCIRSDLNALPGHMPSQQLGIPFSWDSAAGNGKPIISPVRRSRISAVGTESEDEVQEVEELYEASIADDDEIPGRGDDSLEEFFPGELAPGPPAAMTPEGDVGSEDEAEAPEEPVDGRLQLPEPQPIDRGEAALREEARTLRHMMTHTPKNPFCETCKCAKMYKPTKRSKGESLTVESNKFGDHITGDHLVTRDANEQSIDGDRVAMVMKDVATNFRWIYPSARSHAKDCVLAFRHFIAPGEEVGVFYSDAAPSIKLACREVGWRQNTSVAYVSKSNAVAERNLRSVLEGTRVNLEQAGLHHSYWSYAARHWCMAHNIQDHPEILSPWELRSGEKFKGPNIPFGARIDYWTGPKLKPKKDLRFDPTSNPGVFLGYAMQPGFVWRNEFLVASLKDLMEKEFNESVQVVRVNQLTVPDGPFVFPLKGRYKAIREGLYESLSLDAPPDPKKMDAQTIEDLVAPRKAVEPGPVEGEEEFEQMMREVGLESDDIEVIDPKTGKSEFISKDDPSYYDASGFKGRRYKGSSKPKDIPTFLWRGASKAARERAKREALLKEAAEKHDAAVAKERKYNRVIDRFANSAVKESKSNEPSDDFIPAMPVTYNPGGSHGGNHCHRDKLKDQSELMCFHFSNALVARPVGQKEINNTPAAQAALDKEWNNLTSKGAWDYSTVREWDDVSREAIKNKTKVHVGKIFEICVEKGSELPQGDPMRKFKGRTVFQGNNVKDEAADVALFAELGSSPANMEAGKALDAYGSMPGNRTSQGDGKQAYTQALMQGILTWIRLPRNRWPKEWIGVYKDPVVLLILALYGHPDSGGLWQRQCEKALYAVGFHPLYPECWPSMFWHPKLKLLLGVYVDDFKMSGPSKNIDEGWKLISSQIDMDTPEDAGRYLGCEHVFKQNVKLDVCAHPFAHVFDASIPDPSSKPASPARRTKDYWEHMPELGVCVHHHLQPRKKFQDKPKDDTSFRAGTHRLTVCEPCQTRDEPKEYVHDMGSQNPTGLPFWWTGSTYFVDESIKEPSKVLAAAKKIRDKSGAKKAARAQGFTFLDELEQHKSKCMTKNVNTVEYDMRQFLQQCLDRYVELAGPNVKFKKVSTPFPDDKIARPIMDEAKARGELQPIASRVLMKVLFAARMARFDLLRATQGLASRVTKWSPDCDKSLHRLMCYIHTTLDRTMVGFVGDPPEACKTWLFADSDHAGEHDNRSTSGCLLALVGPNTFYPLTAFSKKQTSTAMSSTEAEVTAANLALRAVGLPSSCLWSVIRHAGGESTQQRASRRVETRAKNPKDDYWEHSPFTNQVTRVHVKPRNKLYNPIDSDCPVNLQGLARQRYTIMKTKTGDVEFDLTWDWTTPDADMIYDFEWTGKTVFRIPGPNEVDYGVESREIRSALTDFNYTGSEKRGDESVYMAGPGSLEVIFLEDNQATIRILESGRSPSFRHTDKTQRLNLSWLSEQFSNENISDLSMLVHRFKRQTSSPSPLPTLRSGNQLCD</sequence>
<evidence type="ECO:0000313" key="15">
    <source>
        <dbReference type="EMBL" id="CAL4784626.1"/>
    </source>
</evidence>
<feature type="region of interest" description="Disordered" evidence="13">
    <location>
        <begin position="3652"/>
        <end position="3712"/>
    </location>
</feature>
<feature type="compositionally biased region" description="Pro residues" evidence="13">
    <location>
        <begin position="3298"/>
        <end position="3307"/>
    </location>
</feature>
<dbReference type="GO" id="GO:0006310">
    <property type="term" value="P:DNA recombination"/>
    <property type="evidence" value="ECO:0007669"/>
    <property type="project" value="UniProtKB-KW"/>
</dbReference>
<dbReference type="GO" id="GO:0003676">
    <property type="term" value="F:nucleic acid binding"/>
    <property type="evidence" value="ECO:0007669"/>
    <property type="project" value="InterPro"/>
</dbReference>
<keyword evidence="10" id="KW-0548">Nucleotidyltransferase</keyword>
<evidence type="ECO:0000256" key="10">
    <source>
        <dbReference type="ARBA" id="ARBA00022932"/>
    </source>
</evidence>
<feature type="region of interest" description="Disordered" evidence="13">
    <location>
        <begin position="2224"/>
        <end position="2254"/>
    </location>
</feature>
<feature type="compositionally biased region" description="Polar residues" evidence="13">
    <location>
        <begin position="1341"/>
        <end position="1356"/>
    </location>
</feature>
<feature type="coiled-coil region" evidence="12">
    <location>
        <begin position="3109"/>
        <end position="3144"/>
    </location>
</feature>
<evidence type="ECO:0000256" key="8">
    <source>
        <dbReference type="ARBA" id="ARBA00022908"/>
    </source>
</evidence>
<evidence type="ECO:0000313" key="14">
    <source>
        <dbReference type="EMBL" id="CAI3997314.1"/>
    </source>
</evidence>
<keyword evidence="12" id="KW-0175">Coiled coil</keyword>
<keyword evidence="3" id="KW-0540">Nuclease</keyword>
<keyword evidence="11" id="KW-0233">DNA recombination</keyword>
<evidence type="ECO:0000256" key="1">
    <source>
        <dbReference type="ARBA" id="ARBA00022603"/>
    </source>
</evidence>
<dbReference type="GO" id="GO:0004519">
    <property type="term" value="F:endonuclease activity"/>
    <property type="evidence" value="ECO:0007669"/>
    <property type="project" value="UniProtKB-KW"/>
</dbReference>
<dbReference type="InterPro" id="IPR012337">
    <property type="entry name" value="RNaseH-like_sf"/>
</dbReference>
<protein>
    <submittedName>
        <fullName evidence="15">Copia protein</fullName>
    </submittedName>
</protein>
<dbReference type="GO" id="GO:0003964">
    <property type="term" value="F:RNA-directed DNA polymerase activity"/>
    <property type="evidence" value="ECO:0007669"/>
    <property type="project" value="UniProtKB-KW"/>
</dbReference>
<dbReference type="Gene3D" id="3.30.420.10">
    <property type="entry name" value="Ribonuclease H-like superfamily/Ribonuclease H"/>
    <property type="match status" value="1"/>
</dbReference>
<keyword evidence="5" id="KW-0255">Endonuclease</keyword>
<keyword evidence="10" id="KW-0239">DNA-directed DNA polymerase</keyword>
<evidence type="ECO:0000256" key="4">
    <source>
        <dbReference type="ARBA" id="ARBA00022723"/>
    </source>
</evidence>
<evidence type="ECO:0000256" key="3">
    <source>
        <dbReference type="ARBA" id="ARBA00022722"/>
    </source>
</evidence>
<feature type="compositionally biased region" description="Polar residues" evidence="13">
    <location>
        <begin position="2587"/>
        <end position="2603"/>
    </location>
</feature>